<dbReference type="OrthoDB" id="1932153at2759"/>
<sequence>MALRSHSDRAAAAPPSPRHSPPPPAPSPGPPHSQSSRSHSTSSLPPSSSLGAHVMHIASGVLHTAWQHSSTILRFDLRQSLTFRPPTRRRSHSLRTRPALPGASVSSGGPLYGGDANGYGYDAADDDEYIAKDASLFGSIRGGGARVKLMQVWDFPHREEGEEKNPWDVNFGFGANVVMDQGRVEPKFRLRAQHVALHLLPEPALEMRGKWPLGDTNLAVYARYRVPIAGLGRFWESTNARLMINLFHPLGTGVHLTPQGVQFDDHVFQLSKFTTMRVAAAVDFPRQFPLQDGEQPFGLRVTRLGLRSKIF</sequence>
<dbReference type="EMBL" id="CM026431">
    <property type="protein sequence ID" value="KAG0560580.1"/>
    <property type="molecule type" value="Genomic_DNA"/>
</dbReference>
<gene>
    <name evidence="2" type="ORF">KC19_10G191200</name>
</gene>
<evidence type="ECO:0000256" key="1">
    <source>
        <dbReference type="SAM" id="MobiDB-lite"/>
    </source>
</evidence>
<organism evidence="2 3">
    <name type="scientific">Ceratodon purpureus</name>
    <name type="common">Fire moss</name>
    <name type="synonym">Dicranum purpureum</name>
    <dbReference type="NCBI Taxonomy" id="3225"/>
    <lineage>
        <taxon>Eukaryota</taxon>
        <taxon>Viridiplantae</taxon>
        <taxon>Streptophyta</taxon>
        <taxon>Embryophyta</taxon>
        <taxon>Bryophyta</taxon>
        <taxon>Bryophytina</taxon>
        <taxon>Bryopsida</taxon>
        <taxon>Dicranidae</taxon>
        <taxon>Pseudoditrichales</taxon>
        <taxon>Ditrichaceae</taxon>
        <taxon>Ceratodon</taxon>
    </lineage>
</organism>
<accession>A0A8T0GNI2</accession>
<name>A0A8T0GNI2_CERPU</name>
<protein>
    <submittedName>
        <fullName evidence="2">Uncharacterized protein</fullName>
    </submittedName>
</protein>
<feature type="compositionally biased region" description="Pro residues" evidence="1">
    <location>
        <begin position="14"/>
        <end position="31"/>
    </location>
</feature>
<feature type="region of interest" description="Disordered" evidence="1">
    <location>
        <begin position="84"/>
        <end position="108"/>
    </location>
</feature>
<proteinExistence type="predicted"/>
<reference evidence="2" key="1">
    <citation type="submission" date="2020-06" db="EMBL/GenBank/DDBJ databases">
        <title>WGS assembly of Ceratodon purpureus strain R40.</title>
        <authorList>
            <person name="Carey S.B."/>
            <person name="Jenkins J."/>
            <person name="Shu S."/>
            <person name="Lovell J.T."/>
            <person name="Sreedasyam A."/>
            <person name="Maumus F."/>
            <person name="Tiley G.P."/>
            <person name="Fernandez-Pozo N."/>
            <person name="Barry K."/>
            <person name="Chen C."/>
            <person name="Wang M."/>
            <person name="Lipzen A."/>
            <person name="Daum C."/>
            <person name="Saski C.A."/>
            <person name="Payton A.C."/>
            <person name="Mcbreen J.C."/>
            <person name="Conrad R.E."/>
            <person name="Kollar L.M."/>
            <person name="Olsson S."/>
            <person name="Huttunen S."/>
            <person name="Landis J.B."/>
            <person name="Wickett N.J."/>
            <person name="Johnson M.G."/>
            <person name="Rensing S.A."/>
            <person name="Grimwood J."/>
            <person name="Schmutz J."/>
            <person name="Mcdaniel S.F."/>
        </authorList>
    </citation>
    <scope>NUCLEOTIDE SEQUENCE</scope>
    <source>
        <strain evidence="2">R40</strain>
    </source>
</reference>
<dbReference type="Proteomes" id="UP000822688">
    <property type="component" value="Chromosome 10"/>
</dbReference>
<evidence type="ECO:0000313" key="3">
    <source>
        <dbReference type="Proteomes" id="UP000822688"/>
    </source>
</evidence>
<evidence type="ECO:0000313" key="2">
    <source>
        <dbReference type="EMBL" id="KAG0560580.1"/>
    </source>
</evidence>
<feature type="compositionally biased region" description="Basic residues" evidence="1">
    <location>
        <begin position="86"/>
        <end position="95"/>
    </location>
</feature>
<feature type="compositionally biased region" description="Low complexity" evidence="1">
    <location>
        <begin position="32"/>
        <end position="49"/>
    </location>
</feature>
<keyword evidence="3" id="KW-1185">Reference proteome</keyword>
<comment type="caution">
    <text evidence="2">The sequence shown here is derived from an EMBL/GenBank/DDBJ whole genome shotgun (WGS) entry which is preliminary data.</text>
</comment>
<dbReference type="AlphaFoldDB" id="A0A8T0GNI2"/>
<feature type="region of interest" description="Disordered" evidence="1">
    <location>
        <begin position="1"/>
        <end position="49"/>
    </location>
</feature>